<dbReference type="RefSeq" id="WP_409122494.1">
    <property type="nucleotide sequence ID" value="NZ_JBJVNI010000013.1"/>
</dbReference>
<organism evidence="1 2">
    <name type="scientific">Streptomyces niveiscabiei</name>
    <dbReference type="NCBI Taxonomy" id="164115"/>
    <lineage>
        <taxon>Bacteria</taxon>
        <taxon>Bacillati</taxon>
        <taxon>Actinomycetota</taxon>
        <taxon>Actinomycetes</taxon>
        <taxon>Kitasatosporales</taxon>
        <taxon>Streptomycetaceae</taxon>
        <taxon>Streptomyces</taxon>
    </lineage>
</organism>
<dbReference type="InterPro" id="IPR011989">
    <property type="entry name" value="ARM-like"/>
</dbReference>
<comment type="caution">
    <text evidence="1">The sequence shown here is derived from an EMBL/GenBank/DDBJ whole genome shotgun (WGS) entry which is preliminary data.</text>
</comment>
<protein>
    <recommendedName>
        <fullName evidence="3">HEAT repeat protein</fullName>
    </recommendedName>
</protein>
<dbReference type="Proteomes" id="UP001631957">
    <property type="component" value="Unassembled WGS sequence"/>
</dbReference>
<dbReference type="InterPro" id="IPR016024">
    <property type="entry name" value="ARM-type_fold"/>
</dbReference>
<name>A0ABW9HY26_9ACTN</name>
<evidence type="ECO:0000313" key="2">
    <source>
        <dbReference type="Proteomes" id="UP001631957"/>
    </source>
</evidence>
<evidence type="ECO:0008006" key="3">
    <source>
        <dbReference type="Google" id="ProtNLM"/>
    </source>
</evidence>
<gene>
    <name evidence="1" type="ORF">ACKI18_24685</name>
</gene>
<dbReference type="Gene3D" id="1.25.10.10">
    <property type="entry name" value="Leucine-rich Repeat Variant"/>
    <property type="match status" value="2"/>
</dbReference>
<sequence length="611" mass="66107">MSVKEVRRSLRRLYRDGSAVPDRVWSPLFDALALPVFGISSAATAALPFIVDLATGPVLDDRLPAVHLLVHLAEVHQECPPHLVDEDWPAAWTKAYDTIGALLGDADPEIRRAAIPLADGVPALWERWRVEGDLSVRITLLLTLGETGEASAGIRPLLRDGDPFVRVAAVHALGDVHVAEAEMDLLVETLTDPALRAGWEALWYLPQIEVPQGLESMAFHTFSLFTDVPSLAAEFLTRLTGATRDADLLRAALDAAWLLLTTRRSVEPALLPPAGALMNHPDVSVRLRAVHVLAGLGRRATEYADGLTALLDDTAQDDALDDTVAEQATWALARQEDPRILPGLVTRLCDPYREEYGRGYALHAPHRPEVFDVLSPLRAHADVLLPQIREELRRQLVTRDRAPLTDLLSTLASWGRTALPALPELTAWASRGSHEAIEALVTIGPAASPAAPALRARLAVAPEQNQPRLRSALWSIGAAEPGSEPPYLDDLVASGTGAAPYADHLRTLLEEPGGWGKPQAATALWAITGDPSPFQPALEEPLLALAAGGDHYGTFRRALEALVRFDAALSPAAASALRSLRDQDRRLSPDGGHRAVLDDEQHRALIDQLLP</sequence>
<accession>A0ABW9HY26</accession>
<proteinExistence type="predicted"/>
<dbReference type="EMBL" id="JBJVNI010000013">
    <property type="protein sequence ID" value="MFM9611895.1"/>
    <property type="molecule type" value="Genomic_DNA"/>
</dbReference>
<evidence type="ECO:0000313" key="1">
    <source>
        <dbReference type="EMBL" id="MFM9611895.1"/>
    </source>
</evidence>
<reference evidence="1 2" key="1">
    <citation type="submission" date="2024-12" db="EMBL/GenBank/DDBJ databases">
        <title>Forecasting of Potato common scab and diversities of Pathogenic streptomyces spp. in china.</title>
        <authorList>
            <person name="Handique U."/>
            <person name="Wu J."/>
        </authorList>
    </citation>
    <scope>NUCLEOTIDE SEQUENCE [LARGE SCALE GENOMIC DNA]</scope>
    <source>
        <strain evidence="1 2">ZRIMU1530</strain>
    </source>
</reference>
<keyword evidence="2" id="KW-1185">Reference proteome</keyword>
<dbReference type="SUPFAM" id="SSF48371">
    <property type="entry name" value="ARM repeat"/>
    <property type="match status" value="1"/>
</dbReference>